<organism evidence="1 2">
    <name type="scientific">Gossypium arboreum</name>
    <name type="common">Tree cotton</name>
    <name type="synonym">Gossypium nanking</name>
    <dbReference type="NCBI Taxonomy" id="29729"/>
    <lineage>
        <taxon>Eukaryota</taxon>
        <taxon>Viridiplantae</taxon>
        <taxon>Streptophyta</taxon>
        <taxon>Embryophyta</taxon>
        <taxon>Tracheophyta</taxon>
        <taxon>Spermatophyta</taxon>
        <taxon>Magnoliopsida</taxon>
        <taxon>eudicotyledons</taxon>
        <taxon>Gunneridae</taxon>
        <taxon>Pentapetalae</taxon>
        <taxon>rosids</taxon>
        <taxon>malvids</taxon>
        <taxon>Malvales</taxon>
        <taxon>Malvaceae</taxon>
        <taxon>Malvoideae</taxon>
        <taxon>Gossypium</taxon>
    </lineage>
</organism>
<accession>A0ABR0PP22</accession>
<keyword evidence="2" id="KW-1185">Reference proteome</keyword>
<evidence type="ECO:0000313" key="1">
    <source>
        <dbReference type="EMBL" id="KAK5826171.1"/>
    </source>
</evidence>
<proteinExistence type="predicted"/>
<comment type="caution">
    <text evidence="1">The sequence shown here is derived from an EMBL/GenBank/DDBJ whole genome shotgun (WGS) entry which is preliminary data.</text>
</comment>
<protein>
    <submittedName>
        <fullName evidence="1">Uncharacterized protein</fullName>
    </submittedName>
</protein>
<sequence length="93" mass="10140">MNDFAANLDDEVAAQFARHPKAVSLFLNNGRKLHRTHNTILGFPGLGSQQCHSIQLKSGTKPATVKTPPSETLTLVSYILAFHILTDLVIVTT</sequence>
<evidence type="ECO:0000313" key="2">
    <source>
        <dbReference type="Proteomes" id="UP001358586"/>
    </source>
</evidence>
<dbReference type="Proteomes" id="UP001358586">
    <property type="component" value="Chromosome 6"/>
</dbReference>
<dbReference type="EMBL" id="JARKNE010000006">
    <property type="protein sequence ID" value="KAK5826171.1"/>
    <property type="molecule type" value="Genomic_DNA"/>
</dbReference>
<name>A0ABR0PP22_GOSAR</name>
<reference evidence="1 2" key="1">
    <citation type="submission" date="2023-03" db="EMBL/GenBank/DDBJ databases">
        <title>WGS of Gossypium arboreum.</title>
        <authorList>
            <person name="Yu D."/>
        </authorList>
    </citation>
    <scope>NUCLEOTIDE SEQUENCE [LARGE SCALE GENOMIC DNA]</scope>
    <source>
        <tissue evidence="1">Leaf</tissue>
    </source>
</reference>
<gene>
    <name evidence="1" type="ORF">PVK06_021086</name>
</gene>